<dbReference type="Pfam" id="PF00005">
    <property type="entry name" value="ABC_tran"/>
    <property type="match status" value="1"/>
</dbReference>
<comment type="caution">
    <text evidence="8">The sequence shown here is derived from an EMBL/GenBank/DDBJ whole genome shotgun (WGS) entry which is preliminary data.</text>
</comment>
<protein>
    <recommendedName>
        <fullName evidence="7">ABC transporter domain-containing protein</fullName>
    </recommendedName>
</protein>
<evidence type="ECO:0000256" key="2">
    <source>
        <dbReference type="ARBA" id="ARBA00022692"/>
    </source>
</evidence>
<dbReference type="PROSITE" id="PS00211">
    <property type="entry name" value="ABC_TRANSPORTER_1"/>
    <property type="match status" value="1"/>
</dbReference>
<keyword evidence="4 6" id="KW-0472">Membrane</keyword>
<gene>
    <name evidence="8" type="ORF">BC936DRAFT_145657</name>
</gene>
<evidence type="ECO:0000256" key="1">
    <source>
        <dbReference type="ARBA" id="ARBA00004141"/>
    </source>
</evidence>
<dbReference type="OrthoDB" id="10255969at2759"/>
<sequence>MSFHCEYKYLPILCSRLSPQSRNYFQVDMAATRESAQTKYAVTARRSWMRQFKALMVRNYKLKRRNLGETFQTVFMPVWFTLILLIINLTSPHTQTSYSVSPLPPLTSAASDICSPSVLANCVHFGYTNITPIDPIISQLNTFFSVSEPNPVIIRNFATVDDMVSFYNNSPASFVIGVNFKTISAPANVYDIHANHTVFSGGFINTRFATMQSYLDRAIINVKRQSLNLPLLSSPLPSKSTDPGTNSTGYGRSFISTAFFVGQTPAFSINAYIGSYYLIFAFQSVWVNILNLVIQEKFKKIKQTMLTMGLSQSAYMASIFVVHSTLGALTCILVMVICYAGKIFWFSHWFLVFVLLLLFVISVTAVGYIFAIPFSNPKSVIFGSWLPTLIFLACYAASFFTLFNSPDNTVAKETATYLISGIAFGRAIDYISNSELTLVGVTFGNIQYTPLPRIYGMLILDIILYGLLAWYLERVFPGEGSHPLPWNFIFRRSFWGFPSNQTKTNMDVQNGGPDNNAAPNDMIELFDVNAIPLEDRGTIKMVNLTKKFKIAGGSMFKKSSENVALDGLSLELHKNETLDVSFASHLTIVRFSFKGAGKTTAISILTGAIFPTSGTITINGTVLPSSRDNSDDLHSLHLLHSTFGVCPQHDVLFTQLSAYETLEVFAAIKGVVVLSRNATEDGEDDRENETAQQLLKSYIMDLLDDVYLKDKADNRIETFSGGMKRKLSVAIAFLGDPKIVLLDEPTTGMVRIAKWDDIDVYSRKQVWQLMQDSKAGRTIILTTHSMEEADALGDRIAIISKGKLQTLGTSLYLKNRFGVGYHLNLEKLQDAEQSTALFNETEVTALVKEYFPDASVLSNTAYDITYILPLGSSSNNPISDEDSITKPEGAKKLEIGSTSNKSKPQNPVPRHGTIDISHSTSTFPQFFERLNREMEAKDGLGVASVGLGLTTLEESQSPVAFSKVRFLPLFPTTIIMPAEKFLVREKVRSGLRKLPPPATIGLLRHIFSLPAKPARLLLHDILKPRKEHQPWMRKVTWESSWKGYWFGENIQHLDHSGIAKRAKDADLVIFYIHGGGFRLGTPTMYTETFVNWLNMLKEEHGLNAVIMSVKYSMYILAPLYHVGFPKCSPFSSITGLAPEHKYPRPVEDTVGAYEYLVRDLGISGSKIIVGGDSAGGALALETLFLTNDPSAFVIETEEGVAERPTEDPLPRPAGLILISPLVTDQTTAASWKTNAKYDYITQSAAKVVRREYIPKDMTTPIPFLDMTQQDTGFSDWMPKNIMVVLGGREVMLDDGLMFVRKMKNDGMNVELVVEDELVHDWFLVREVVKDKSITEKMDKLWAQWVIKSLNRHNIRHSYLSAVIEEKLPLSAEGDLVEETVSFSAEDDLTEGTVSFSGEGDFIEERVPIPGEEIIVPIAAEGKVSISAQNDALCAEVVY</sequence>
<dbReference type="InterPro" id="IPR013525">
    <property type="entry name" value="ABC2_TM"/>
</dbReference>
<dbReference type="SUPFAM" id="SSF52540">
    <property type="entry name" value="P-loop containing nucleoside triphosphate hydrolases"/>
    <property type="match status" value="1"/>
</dbReference>
<comment type="subcellular location">
    <subcellularLocation>
        <location evidence="1">Membrane</location>
        <topology evidence="1">Multi-pass membrane protein</topology>
    </subcellularLocation>
</comment>
<keyword evidence="9" id="KW-1185">Reference proteome</keyword>
<dbReference type="InterPro" id="IPR003439">
    <property type="entry name" value="ABC_transporter-like_ATP-bd"/>
</dbReference>
<accession>A0A433D9E1</accession>
<keyword evidence="3 6" id="KW-1133">Transmembrane helix</keyword>
<dbReference type="InterPro" id="IPR029058">
    <property type="entry name" value="AB_hydrolase_fold"/>
</dbReference>
<dbReference type="InterPro" id="IPR027417">
    <property type="entry name" value="P-loop_NTPase"/>
</dbReference>
<dbReference type="Gene3D" id="3.40.50.1820">
    <property type="entry name" value="alpha/beta hydrolase"/>
    <property type="match status" value="1"/>
</dbReference>
<evidence type="ECO:0000256" key="6">
    <source>
        <dbReference type="SAM" id="Phobius"/>
    </source>
</evidence>
<evidence type="ECO:0000259" key="7">
    <source>
        <dbReference type="PROSITE" id="PS50893"/>
    </source>
</evidence>
<dbReference type="SUPFAM" id="SSF53474">
    <property type="entry name" value="alpha/beta-Hydrolases"/>
    <property type="match status" value="1"/>
</dbReference>
<proteinExistence type="predicted"/>
<dbReference type="EMBL" id="RBNI01004428">
    <property type="protein sequence ID" value="RUP47508.1"/>
    <property type="molecule type" value="Genomic_DNA"/>
</dbReference>
<dbReference type="Gene3D" id="3.40.50.300">
    <property type="entry name" value="P-loop containing nucleotide triphosphate hydrolases"/>
    <property type="match status" value="1"/>
</dbReference>
<dbReference type="InterPro" id="IPR026082">
    <property type="entry name" value="ABCA"/>
</dbReference>
<dbReference type="Proteomes" id="UP000268093">
    <property type="component" value="Unassembled WGS sequence"/>
</dbReference>
<dbReference type="GO" id="GO:0005524">
    <property type="term" value="F:ATP binding"/>
    <property type="evidence" value="ECO:0007669"/>
    <property type="project" value="InterPro"/>
</dbReference>
<feature type="transmembrane region" description="Helical" evidence="6">
    <location>
        <begin position="382"/>
        <end position="403"/>
    </location>
</feature>
<dbReference type="Pfam" id="PF07859">
    <property type="entry name" value="Abhydrolase_3"/>
    <property type="match status" value="1"/>
</dbReference>
<evidence type="ECO:0000256" key="4">
    <source>
        <dbReference type="ARBA" id="ARBA00023136"/>
    </source>
</evidence>
<evidence type="ECO:0000313" key="8">
    <source>
        <dbReference type="EMBL" id="RUP47508.1"/>
    </source>
</evidence>
<organism evidence="8 9">
    <name type="scientific">Jimgerdemannia flammicorona</name>
    <dbReference type="NCBI Taxonomy" id="994334"/>
    <lineage>
        <taxon>Eukaryota</taxon>
        <taxon>Fungi</taxon>
        <taxon>Fungi incertae sedis</taxon>
        <taxon>Mucoromycota</taxon>
        <taxon>Mucoromycotina</taxon>
        <taxon>Endogonomycetes</taxon>
        <taxon>Endogonales</taxon>
        <taxon>Endogonaceae</taxon>
        <taxon>Jimgerdemannia</taxon>
    </lineage>
</organism>
<evidence type="ECO:0000256" key="5">
    <source>
        <dbReference type="SAM" id="MobiDB-lite"/>
    </source>
</evidence>
<dbReference type="CDD" id="cd03263">
    <property type="entry name" value="ABC_subfamily_A"/>
    <property type="match status" value="1"/>
</dbReference>
<feature type="compositionally biased region" description="Polar residues" evidence="5">
    <location>
        <begin position="896"/>
        <end position="905"/>
    </location>
</feature>
<feature type="region of interest" description="Disordered" evidence="5">
    <location>
        <begin position="890"/>
        <end position="915"/>
    </location>
</feature>
<reference evidence="8 9" key="1">
    <citation type="journal article" date="2018" name="New Phytol.">
        <title>Phylogenomics of Endogonaceae and evolution of mycorrhizas within Mucoromycota.</title>
        <authorList>
            <person name="Chang Y."/>
            <person name="Desiro A."/>
            <person name="Na H."/>
            <person name="Sandor L."/>
            <person name="Lipzen A."/>
            <person name="Clum A."/>
            <person name="Barry K."/>
            <person name="Grigoriev I.V."/>
            <person name="Martin F.M."/>
            <person name="Stajich J.E."/>
            <person name="Smith M.E."/>
            <person name="Bonito G."/>
            <person name="Spatafora J.W."/>
        </authorList>
    </citation>
    <scope>NUCLEOTIDE SEQUENCE [LARGE SCALE GENOMIC DNA]</scope>
    <source>
        <strain evidence="8 9">GMNB39</strain>
    </source>
</reference>
<dbReference type="GO" id="GO:0016020">
    <property type="term" value="C:membrane"/>
    <property type="evidence" value="ECO:0007669"/>
    <property type="project" value="UniProtKB-SubCell"/>
</dbReference>
<feature type="transmembrane region" description="Helical" evidence="6">
    <location>
        <begin position="274"/>
        <end position="294"/>
    </location>
</feature>
<dbReference type="GO" id="GO:0140359">
    <property type="term" value="F:ABC-type transporter activity"/>
    <property type="evidence" value="ECO:0007669"/>
    <property type="project" value="InterPro"/>
</dbReference>
<dbReference type="GO" id="GO:0005319">
    <property type="term" value="F:lipid transporter activity"/>
    <property type="evidence" value="ECO:0007669"/>
    <property type="project" value="TreeGrafter"/>
</dbReference>
<dbReference type="PANTHER" id="PTHR19229">
    <property type="entry name" value="ATP-BINDING CASSETTE TRANSPORTER SUBFAMILY A ABCA"/>
    <property type="match status" value="1"/>
</dbReference>
<evidence type="ECO:0000313" key="9">
    <source>
        <dbReference type="Proteomes" id="UP000268093"/>
    </source>
</evidence>
<dbReference type="PROSITE" id="PS50893">
    <property type="entry name" value="ABC_TRANSPORTER_2"/>
    <property type="match status" value="1"/>
</dbReference>
<dbReference type="Pfam" id="PF12698">
    <property type="entry name" value="ABC2_membrane_3"/>
    <property type="match status" value="1"/>
</dbReference>
<dbReference type="InterPro" id="IPR017871">
    <property type="entry name" value="ABC_transporter-like_CS"/>
</dbReference>
<evidence type="ECO:0000256" key="3">
    <source>
        <dbReference type="ARBA" id="ARBA00022989"/>
    </source>
</evidence>
<feature type="transmembrane region" description="Helical" evidence="6">
    <location>
        <begin position="349"/>
        <end position="370"/>
    </location>
</feature>
<feature type="transmembrane region" description="Helical" evidence="6">
    <location>
        <begin position="454"/>
        <end position="472"/>
    </location>
</feature>
<feature type="transmembrane region" description="Helical" evidence="6">
    <location>
        <begin position="315"/>
        <end position="337"/>
    </location>
</feature>
<dbReference type="GO" id="GO:0016887">
    <property type="term" value="F:ATP hydrolysis activity"/>
    <property type="evidence" value="ECO:0007669"/>
    <property type="project" value="InterPro"/>
</dbReference>
<feature type="transmembrane region" description="Helical" evidence="6">
    <location>
        <begin position="70"/>
        <end position="89"/>
    </location>
</feature>
<name>A0A433D9E1_9FUNG</name>
<keyword evidence="2 6" id="KW-0812">Transmembrane</keyword>
<dbReference type="InterPro" id="IPR013094">
    <property type="entry name" value="AB_hydrolase_3"/>
</dbReference>
<feature type="domain" description="ABC transporter" evidence="7">
    <location>
        <begin position="539"/>
        <end position="826"/>
    </location>
</feature>